<keyword evidence="2" id="KW-1185">Reference proteome</keyword>
<evidence type="ECO:0000313" key="2">
    <source>
        <dbReference type="Proteomes" id="UP000265520"/>
    </source>
</evidence>
<dbReference type="Proteomes" id="UP000265520">
    <property type="component" value="Unassembled WGS sequence"/>
</dbReference>
<feature type="non-terminal residue" evidence="1">
    <location>
        <position position="134"/>
    </location>
</feature>
<comment type="caution">
    <text evidence="1">The sequence shown here is derived from an EMBL/GenBank/DDBJ whole genome shotgun (WGS) entry which is preliminary data.</text>
</comment>
<sequence length="134" mass="15688">MEARQFMERSSIIKSSQRGDDQIRFASYLILCNERVPYTETTIKEIERMVNSFWWRIGDGTKIKVMSEPWLKRKMAYGCNHHKNKHCRQVEGNNVWNQLKETRQQLGVKAQTHGVYGVTGTLYRTCTTTTTSTH</sequence>
<gene>
    <name evidence="1" type="ORF">A2U01_0001325</name>
</gene>
<accession>A0A392LZZ3</accession>
<proteinExistence type="predicted"/>
<dbReference type="AlphaFoldDB" id="A0A392LZZ3"/>
<name>A0A392LZZ3_9FABA</name>
<protein>
    <submittedName>
        <fullName evidence="1">Uncharacterized protein</fullName>
    </submittedName>
</protein>
<evidence type="ECO:0000313" key="1">
    <source>
        <dbReference type="EMBL" id="MCH80555.1"/>
    </source>
</evidence>
<dbReference type="EMBL" id="LXQA010001187">
    <property type="protein sequence ID" value="MCH80555.1"/>
    <property type="molecule type" value="Genomic_DNA"/>
</dbReference>
<reference evidence="1 2" key="1">
    <citation type="journal article" date="2018" name="Front. Plant Sci.">
        <title>Red Clover (Trifolium pratense) and Zigzag Clover (T. medium) - A Picture of Genomic Similarities and Differences.</title>
        <authorList>
            <person name="Dluhosova J."/>
            <person name="Istvanek J."/>
            <person name="Nedelnik J."/>
            <person name="Repkova J."/>
        </authorList>
    </citation>
    <scope>NUCLEOTIDE SEQUENCE [LARGE SCALE GENOMIC DNA]</scope>
    <source>
        <strain evidence="2">cv. 10/8</strain>
        <tissue evidence="1">Leaf</tissue>
    </source>
</reference>
<organism evidence="1 2">
    <name type="scientific">Trifolium medium</name>
    <dbReference type="NCBI Taxonomy" id="97028"/>
    <lineage>
        <taxon>Eukaryota</taxon>
        <taxon>Viridiplantae</taxon>
        <taxon>Streptophyta</taxon>
        <taxon>Embryophyta</taxon>
        <taxon>Tracheophyta</taxon>
        <taxon>Spermatophyta</taxon>
        <taxon>Magnoliopsida</taxon>
        <taxon>eudicotyledons</taxon>
        <taxon>Gunneridae</taxon>
        <taxon>Pentapetalae</taxon>
        <taxon>rosids</taxon>
        <taxon>fabids</taxon>
        <taxon>Fabales</taxon>
        <taxon>Fabaceae</taxon>
        <taxon>Papilionoideae</taxon>
        <taxon>50 kb inversion clade</taxon>
        <taxon>NPAAA clade</taxon>
        <taxon>Hologalegina</taxon>
        <taxon>IRL clade</taxon>
        <taxon>Trifolieae</taxon>
        <taxon>Trifolium</taxon>
    </lineage>
</organism>